<protein>
    <submittedName>
        <fullName evidence="1">Uncharacterized protein</fullName>
    </submittedName>
</protein>
<sequence>MNSIHQISLIGKTKEEIIEELGDGFNFYPDNLWDYELGKNWWGTKKVLFLLFEDKKVKKKTIRKVYGKVPKISIF</sequence>
<organism evidence="1 2">
    <name type="scientific">Kaistella jeonii</name>
    <dbReference type="NCBI Taxonomy" id="266749"/>
    <lineage>
        <taxon>Bacteria</taxon>
        <taxon>Pseudomonadati</taxon>
        <taxon>Bacteroidota</taxon>
        <taxon>Flavobacteriia</taxon>
        <taxon>Flavobacteriales</taxon>
        <taxon>Weeksellaceae</taxon>
        <taxon>Chryseobacterium group</taxon>
        <taxon>Kaistella</taxon>
    </lineage>
</organism>
<accession>A0A0C1D1P3</accession>
<gene>
    <name evidence="1" type="ORF">OA86_01795</name>
</gene>
<comment type="caution">
    <text evidence="1">The sequence shown here is derived from an EMBL/GenBank/DDBJ whole genome shotgun (WGS) entry which is preliminary data.</text>
</comment>
<dbReference type="EMBL" id="JSYL01000001">
    <property type="protein sequence ID" value="KIA90796.1"/>
    <property type="molecule type" value="Genomic_DNA"/>
</dbReference>
<evidence type="ECO:0000313" key="2">
    <source>
        <dbReference type="Proteomes" id="UP000031473"/>
    </source>
</evidence>
<name>A0A0C1D1P3_9FLAO</name>
<proteinExistence type="predicted"/>
<evidence type="ECO:0000313" key="1">
    <source>
        <dbReference type="EMBL" id="KIA90796.1"/>
    </source>
</evidence>
<dbReference type="Proteomes" id="UP000031473">
    <property type="component" value="Unassembled WGS sequence"/>
</dbReference>
<reference evidence="1 2" key="1">
    <citation type="submission" date="2014-10" db="EMBL/GenBank/DDBJ databases">
        <title>Kaistella jeonii genome.</title>
        <authorList>
            <person name="Clayton J.T."/>
            <person name="Newman J.D."/>
        </authorList>
    </citation>
    <scope>NUCLEOTIDE SEQUENCE [LARGE SCALE GENOMIC DNA]</scope>
    <source>
        <strain evidence="1 2">DSM 17048</strain>
    </source>
</reference>
<keyword evidence="2" id="KW-1185">Reference proteome</keyword>
<dbReference type="AlphaFoldDB" id="A0A0C1D1P3"/>